<feature type="domain" description="At1g61320/AtMIF1 LRR" evidence="2">
    <location>
        <begin position="71"/>
        <end position="199"/>
    </location>
</feature>
<proteinExistence type="predicted"/>
<dbReference type="PANTHER" id="PTHR34145">
    <property type="entry name" value="OS02G0105600 PROTEIN"/>
    <property type="match status" value="1"/>
</dbReference>
<dbReference type="Proteomes" id="UP000030748">
    <property type="component" value="Unassembled WGS sequence"/>
</dbReference>
<dbReference type="InterPro" id="IPR055357">
    <property type="entry name" value="LRR_At1g61320_AtMIF1"/>
</dbReference>
<evidence type="ECO:0000259" key="2">
    <source>
        <dbReference type="Pfam" id="PF23622"/>
    </source>
</evidence>
<dbReference type="SUPFAM" id="SSF81383">
    <property type="entry name" value="F-box domain"/>
    <property type="match status" value="1"/>
</dbReference>
<gene>
    <name evidence="3" type="ORF">MIMGU_mgv1a019458mg</name>
</gene>
<reference evidence="3 4" key="1">
    <citation type="journal article" date="2013" name="Proc. Natl. Acad. Sci. U.S.A.">
        <title>Fine-scale variation in meiotic recombination in Mimulus inferred from population shotgun sequencing.</title>
        <authorList>
            <person name="Hellsten U."/>
            <person name="Wright K.M."/>
            <person name="Jenkins J."/>
            <person name="Shu S."/>
            <person name="Yuan Y."/>
            <person name="Wessler S.R."/>
            <person name="Schmutz J."/>
            <person name="Willis J.H."/>
            <person name="Rokhsar D.S."/>
        </authorList>
    </citation>
    <scope>NUCLEOTIDE SEQUENCE [LARGE SCALE GENOMIC DNA]</scope>
    <source>
        <strain evidence="4">cv. DUN x IM62</strain>
    </source>
</reference>
<dbReference type="InterPro" id="IPR053772">
    <property type="entry name" value="At1g61320/At1g61330-like"/>
</dbReference>
<sequence>MPDDILISILERVDLLYATRTCVLSKRWRNLHRFLPNVSLNCYLLVGPHCPETYRFMNYPFLMINSLDRFLRLRSGSKIRSFRLTCCLKEPLTERFERCIYFLGRLGVEELSLNCCCDRSWTYTKFYFSCQLLSEMPLLKDFKLGFCYLQPSLRIQSNSLQSLSLEYVTLCPGAIECVLSNCLRLDCLKINYCKCPSKLSICGPDLKLKSVYLSPPTGLSLE</sequence>
<dbReference type="Pfam" id="PF23622">
    <property type="entry name" value="LRR_At1g61320_AtMIF1"/>
    <property type="match status" value="1"/>
</dbReference>
<evidence type="ECO:0000313" key="3">
    <source>
        <dbReference type="EMBL" id="EYU22901.1"/>
    </source>
</evidence>
<feature type="non-terminal residue" evidence="3">
    <location>
        <position position="222"/>
    </location>
</feature>
<dbReference type="InterPro" id="IPR036047">
    <property type="entry name" value="F-box-like_dom_sf"/>
</dbReference>
<evidence type="ECO:0000259" key="1">
    <source>
        <dbReference type="Pfam" id="PF00646"/>
    </source>
</evidence>
<accession>A0A022Q4I6</accession>
<keyword evidence="4" id="KW-1185">Reference proteome</keyword>
<protein>
    <submittedName>
        <fullName evidence="3">Uncharacterized protein</fullName>
    </submittedName>
</protein>
<dbReference type="InterPro" id="IPR001810">
    <property type="entry name" value="F-box_dom"/>
</dbReference>
<dbReference type="EMBL" id="KI632191">
    <property type="protein sequence ID" value="EYU22901.1"/>
    <property type="molecule type" value="Genomic_DNA"/>
</dbReference>
<evidence type="ECO:0000313" key="4">
    <source>
        <dbReference type="Proteomes" id="UP000030748"/>
    </source>
</evidence>
<dbReference type="STRING" id="4155.A0A022Q4I6"/>
<dbReference type="AlphaFoldDB" id="A0A022Q4I6"/>
<dbReference type="Pfam" id="PF00646">
    <property type="entry name" value="F-box"/>
    <property type="match status" value="1"/>
</dbReference>
<organism evidence="3 4">
    <name type="scientific">Erythranthe guttata</name>
    <name type="common">Yellow monkey flower</name>
    <name type="synonym">Mimulus guttatus</name>
    <dbReference type="NCBI Taxonomy" id="4155"/>
    <lineage>
        <taxon>Eukaryota</taxon>
        <taxon>Viridiplantae</taxon>
        <taxon>Streptophyta</taxon>
        <taxon>Embryophyta</taxon>
        <taxon>Tracheophyta</taxon>
        <taxon>Spermatophyta</taxon>
        <taxon>Magnoliopsida</taxon>
        <taxon>eudicotyledons</taxon>
        <taxon>Gunneridae</taxon>
        <taxon>Pentapetalae</taxon>
        <taxon>asterids</taxon>
        <taxon>lamiids</taxon>
        <taxon>Lamiales</taxon>
        <taxon>Phrymaceae</taxon>
        <taxon>Erythranthe</taxon>
    </lineage>
</organism>
<feature type="domain" description="F-box" evidence="1">
    <location>
        <begin position="1"/>
        <end position="31"/>
    </location>
</feature>
<dbReference type="PANTHER" id="PTHR34145:SF28">
    <property type="entry name" value="F-BOX DOMAIN-CONTAINING PROTEIN"/>
    <property type="match status" value="1"/>
</dbReference>
<name>A0A022Q4I6_ERYGU</name>